<dbReference type="Proteomes" id="UP000824927">
    <property type="component" value="Unassembled WGS sequence"/>
</dbReference>
<dbReference type="EMBL" id="JAHVKP010000001">
    <property type="protein sequence ID" value="MBY6217335.1"/>
    <property type="molecule type" value="Genomic_DNA"/>
</dbReference>
<dbReference type="PANTHER" id="PTHR10426">
    <property type="entry name" value="STRICTOSIDINE SYNTHASE-RELATED"/>
    <property type="match status" value="1"/>
</dbReference>
<name>A0A9Q3S006_9SPHN</name>
<evidence type="ECO:0000313" key="2">
    <source>
        <dbReference type="EMBL" id="MBY6217335.1"/>
    </source>
</evidence>
<dbReference type="Gene3D" id="2.120.10.30">
    <property type="entry name" value="TolB, C-terminal domain"/>
    <property type="match status" value="1"/>
</dbReference>
<proteinExistence type="predicted"/>
<evidence type="ECO:0000313" key="3">
    <source>
        <dbReference type="Proteomes" id="UP000824927"/>
    </source>
</evidence>
<accession>A0A9Q3S006</accession>
<protein>
    <submittedName>
        <fullName evidence="2">SMP-30/gluconolactonase/LRE family protein</fullName>
    </submittedName>
</protein>
<dbReference type="PANTHER" id="PTHR10426:SF88">
    <property type="entry name" value="ADIPOCYTE PLASMA MEMBRANE-ASSOCIATED PROTEIN HEMOMUCIN-RELATED"/>
    <property type="match status" value="1"/>
</dbReference>
<dbReference type="GO" id="GO:0012505">
    <property type="term" value="C:endomembrane system"/>
    <property type="evidence" value="ECO:0007669"/>
    <property type="project" value="TreeGrafter"/>
</dbReference>
<gene>
    <name evidence="2" type="ORF">KUV31_03160</name>
</gene>
<dbReference type="GO" id="GO:0016787">
    <property type="term" value="F:hydrolase activity"/>
    <property type="evidence" value="ECO:0007669"/>
    <property type="project" value="TreeGrafter"/>
</dbReference>
<comment type="caution">
    <text evidence="2">The sequence shown here is derived from an EMBL/GenBank/DDBJ whole genome shotgun (WGS) entry which is preliminary data.</text>
</comment>
<dbReference type="InterPro" id="IPR013658">
    <property type="entry name" value="SGL"/>
</dbReference>
<sequence length="354" mass="37417">MKPFFAAVLAGLVLAGCSAEPGSVEASDGEEQSWTIAQATIFPADGGLQRAEDGVQLDDGFLIVADQRHGLVKVASDGTFEPFGNFAAVGYGQEPAGVVPGPNGVHLEPDGKHVVVADVFTGRIYRTNIEAGTTELVYAHPFGANTAITDSTGAVWFTQSTENQGEERLFVAVDKAMDDGAVYRLSAAEDGQLASEPELVVDGLNFANGFYLDETNGKFYLSETMANRVLVFSLDVAAGTLSDRQVLAELPSPDNMRLAPDGSLWVASPASNQVIAIDTDTGTTRVVFDAQTEAGAESVREWLRRSAAGESAADLLNPEVQGDMPGVLTGIIIGREDQPFYVSNLGNALVKVER</sequence>
<organism evidence="2 3">
    <name type="scientific">Qipengyuania aquimaris</name>
    <dbReference type="NCBI Taxonomy" id="255984"/>
    <lineage>
        <taxon>Bacteria</taxon>
        <taxon>Pseudomonadati</taxon>
        <taxon>Pseudomonadota</taxon>
        <taxon>Alphaproteobacteria</taxon>
        <taxon>Sphingomonadales</taxon>
        <taxon>Erythrobacteraceae</taxon>
        <taxon>Qipengyuania</taxon>
    </lineage>
</organism>
<evidence type="ECO:0000259" key="1">
    <source>
        <dbReference type="Pfam" id="PF08450"/>
    </source>
</evidence>
<dbReference type="Pfam" id="PF08450">
    <property type="entry name" value="SGL"/>
    <property type="match status" value="1"/>
</dbReference>
<dbReference type="SUPFAM" id="SSF63829">
    <property type="entry name" value="Calcium-dependent phosphotriesterase"/>
    <property type="match status" value="1"/>
</dbReference>
<dbReference type="AlphaFoldDB" id="A0A9Q3S006"/>
<dbReference type="InterPro" id="IPR011042">
    <property type="entry name" value="6-blade_b-propeller_TolB-like"/>
</dbReference>
<reference evidence="2" key="1">
    <citation type="submission" date="2021-06" db="EMBL/GenBank/DDBJ databases">
        <title>50 bacteria genomes isolated from Dapeng, Shenzhen, China.</title>
        <authorList>
            <person name="Zheng W."/>
            <person name="Yu S."/>
            <person name="Huang Y."/>
        </authorList>
    </citation>
    <scope>NUCLEOTIDE SEQUENCE</scope>
    <source>
        <strain evidence="2">DP4N28-2</strain>
    </source>
</reference>
<feature type="domain" description="SMP-30/Gluconolactonase/LRE-like region" evidence="1">
    <location>
        <begin position="144"/>
        <end position="283"/>
    </location>
</feature>
<dbReference type="PROSITE" id="PS51257">
    <property type="entry name" value="PROKAR_LIPOPROTEIN"/>
    <property type="match status" value="1"/>
</dbReference>
<dbReference type="RefSeq" id="WP_222404474.1">
    <property type="nucleotide sequence ID" value="NZ_JAHVKP010000001.1"/>
</dbReference>